<feature type="region of interest" description="Disordered" evidence="1">
    <location>
        <begin position="60"/>
        <end position="91"/>
    </location>
</feature>
<protein>
    <submittedName>
        <fullName evidence="2">Uncharacterized protein</fullName>
    </submittedName>
</protein>
<dbReference type="Proteomes" id="UP001604277">
    <property type="component" value="Unassembled WGS sequence"/>
</dbReference>
<dbReference type="EMBL" id="JBFOLJ010000001">
    <property type="protein sequence ID" value="KAL2559188.1"/>
    <property type="molecule type" value="Genomic_DNA"/>
</dbReference>
<sequence length="123" mass="14145">MVNAQESWKTESSEEPKEENENGGGKGMVEYEESKAQIIKENMYRMKSLGILNLSKKLKPESRRQIAKTLSHKKKPARDDPPRELYGPYTTHSPLENLVYRSTPLCTHPRAENKFNTQPIEIS</sequence>
<proteinExistence type="predicted"/>
<evidence type="ECO:0000313" key="2">
    <source>
        <dbReference type="EMBL" id="KAL2559188.1"/>
    </source>
</evidence>
<keyword evidence="3" id="KW-1185">Reference proteome</keyword>
<evidence type="ECO:0000256" key="1">
    <source>
        <dbReference type="SAM" id="MobiDB-lite"/>
    </source>
</evidence>
<organism evidence="2 3">
    <name type="scientific">Forsythia ovata</name>
    <dbReference type="NCBI Taxonomy" id="205694"/>
    <lineage>
        <taxon>Eukaryota</taxon>
        <taxon>Viridiplantae</taxon>
        <taxon>Streptophyta</taxon>
        <taxon>Embryophyta</taxon>
        <taxon>Tracheophyta</taxon>
        <taxon>Spermatophyta</taxon>
        <taxon>Magnoliopsida</taxon>
        <taxon>eudicotyledons</taxon>
        <taxon>Gunneridae</taxon>
        <taxon>Pentapetalae</taxon>
        <taxon>asterids</taxon>
        <taxon>lamiids</taxon>
        <taxon>Lamiales</taxon>
        <taxon>Oleaceae</taxon>
        <taxon>Forsythieae</taxon>
        <taxon>Forsythia</taxon>
    </lineage>
</organism>
<name>A0ABD1XE61_9LAMI</name>
<gene>
    <name evidence="2" type="ORF">Fot_03927</name>
</gene>
<evidence type="ECO:0000313" key="3">
    <source>
        <dbReference type="Proteomes" id="UP001604277"/>
    </source>
</evidence>
<feature type="region of interest" description="Disordered" evidence="1">
    <location>
        <begin position="1"/>
        <end position="29"/>
    </location>
</feature>
<comment type="caution">
    <text evidence="2">The sequence shown here is derived from an EMBL/GenBank/DDBJ whole genome shotgun (WGS) entry which is preliminary data.</text>
</comment>
<dbReference type="AlphaFoldDB" id="A0ABD1XE61"/>
<reference evidence="3" key="1">
    <citation type="submission" date="2024-07" db="EMBL/GenBank/DDBJ databases">
        <title>Two chromosome-level genome assemblies of Korean endemic species Abeliophyllum distichum and Forsythia ovata (Oleaceae).</title>
        <authorList>
            <person name="Jang H."/>
        </authorList>
    </citation>
    <scope>NUCLEOTIDE SEQUENCE [LARGE SCALE GENOMIC DNA]</scope>
</reference>
<accession>A0ABD1XE61</accession>